<organism evidence="7 8">
    <name type="scientific">Nocardioides simplex</name>
    <name type="common">Arthrobacter simplex</name>
    <dbReference type="NCBI Taxonomy" id="2045"/>
    <lineage>
        <taxon>Bacteria</taxon>
        <taxon>Bacillati</taxon>
        <taxon>Actinomycetota</taxon>
        <taxon>Actinomycetes</taxon>
        <taxon>Propionibacteriales</taxon>
        <taxon>Nocardioidaceae</taxon>
        <taxon>Pimelobacter</taxon>
    </lineage>
</organism>
<dbReference type="InterPro" id="IPR036188">
    <property type="entry name" value="FAD/NAD-bd_sf"/>
</dbReference>
<dbReference type="PRINTS" id="PR00411">
    <property type="entry name" value="PNDRDTASEI"/>
</dbReference>
<proteinExistence type="predicted"/>
<dbReference type="SUPFAM" id="SSF51905">
    <property type="entry name" value="FAD/NAD(P)-binding domain"/>
    <property type="match status" value="1"/>
</dbReference>
<dbReference type="InterPro" id="IPR016156">
    <property type="entry name" value="FAD/NAD-linked_Rdtase_dimer_sf"/>
</dbReference>
<comment type="caution">
    <text evidence="7">The sequence shown here is derived from an EMBL/GenBank/DDBJ whole genome shotgun (WGS) entry which is preliminary data.</text>
</comment>
<keyword evidence="2" id="KW-0285">Flavoprotein</keyword>
<feature type="domain" description="FAD/NAD(P)-binding" evidence="5">
    <location>
        <begin position="12"/>
        <end position="217"/>
    </location>
</feature>
<dbReference type="Gene3D" id="3.30.390.30">
    <property type="match status" value="1"/>
</dbReference>
<keyword evidence="4" id="KW-0560">Oxidoreductase</keyword>
<name>A0A7J5DYD2_NOCSI</name>
<dbReference type="InterPro" id="IPR028202">
    <property type="entry name" value="Reductase_C"/>
</dbReference>
<sequence>MVTAVEQRVVRSTAGEHRYDHLVLATGSEPVVLRGQRESATAHVLRTRADAARIRAALRPGARIVVVGAGWIGAEVATAAVRQGCDVTVVDSAATPLANALPAAIGDRTVPWYRGAGVTLRWGTAVDRITPTGLLLDDGAELAADAVVVGVGARPATSYLANNGVGVRTHRDGAVVVDARLRAAASNVYAIGDIASWPSSRFGTLRTEHWDHAAQSGAHVARAILGDARAYDPVPYVWSDQWGRCLQLVGHPVADAELVVDEGDGPDRWVAWWTSGGRLVAALAVNQPRLIRAARRSIERGDAVGAPAAAAGHPWSER</sequence>
<feature type="domain" description="Reductase C-terminal" evidence="6">
    <location>
        <begin position="236"/>
        <end position="310"/>
    </location>
</feature>
<reference evidence="7 8" key="1">
    <citation type="submission" date="2019-09" db="EMBL/GenBank/DDBJ databases">
        <title>Pimelobacter sp. isolated from Paulinella.</title>
        <authorList>
            <person name="Jeong S.E."/>
        </authorList>
    </citation>
    <scope>NUCLEOTIDE SEQUENCE [LARGE SCALE GENOMIC DNA]</scope>
    <source>
        <strain evidence="7 8">Pch-N</strain>
    </source>
</reference>
<dbReference type="PRINTS" id="PR00368">
    <property type="entry name" value="FADPNR"/>
</dbReference>
<protein>
    <submittedName>
        <fullName evidence="7">NAD(P)/FAD-dependent oxidoreductase</fullName>
    </submittedName>
</protein>
<dbReference type="GO" id="GO:0016651">
    <property type="term" value="F:oxidoreductase activity, acting on NAD(P)H"/>
    <property type="evidence" value="ECO:0007669"/>
    <property type="project" value="TreeGrafter"/>
</dbReference>
<dbReference type="Proteomes" id="UP000449906">
    <property type="component" value="Unassembled WGS sequence"/>
</dbReference>
<evidence type="ECO:0000259" key="5">
    <source>
        <dbReference type="Pfam" id="PF07992"/>
    </source>
</evidence>
<evidence type="ECO:0000256" key="2">
    <source>
        <dbReference type="ARBA" id="ARBA00022630"/>
    </source>
</evidence>
<comment type="cofactor">
    <cofactor evidence="1">
        <name>FAD</name>
        <dbReference type="ChEBI" id="CHEBI:57692"/>
    </cofactor>
</comment>
<dbReference type="SUPFAM" id="SSF55424">
    <property type="entry name" value="FAD/NAD-linked reductases, dimerisation (C-terminal) domain"/>
    <property type="match status" value="1"/>
</dbReference>
<dbReference type="RefSeq" id="WP_151578485.1">
    <property type="nucleotide sequence ID" value="NZ_WBVM01000001.1"/>
</dbReference>
<dbReference type="PANTHER" id="PTHR43557:SF2">
    <property type="entry name" value="RIESKE DOMAIN-CONTAINING PROTEIN-RELATED"/>
    <property type="match status" value="1"/>
</dbReference>
<evidence type="ECO:0000313" key="8">
    <source>
        <dbReference type="Proteomes" id="UP000449906"/>
    </source>
</evidence>
<dbReference type="Pfam" id="PF14759">
    <property type="entry name" value="Reductase_C"/>
    <property type="match status" value="1"/>
</dbReference>
<keyword evidence="3" id="KW-0274">FAD</keyword>
<accession>A0A7J5DYD2</accession>
<evidence type="ECO:0000256" key="1">
    <source>
        <dbReference type="ARBA" id="ARBA00001974"/>
    </source>
</evidence>
<evidence type="ECO:0000256" key="4">
    <source>
        <dbReference type="ARBA" id="ARBA00023002"/>
    </source>
</evidence>
<dbReference type="GO" id="GO:0005737">
    <property type="term" value="C:cytoplasm"/>
    <property type="evidence" value="ECO:0007669"/>
    <property type="project" value="TreeGrafter"/>
</dbReference>
<evidence type="ECO:0000256" key="3">
    <source>
        <dbReference type="ARBA" id="ARBA00022827"/>
    </source>
</evidence>
<dbReference type="Gene3D" id="3.50.50.60">
    <property type="entry name" value="FAD/NAD(P)-binding domain"/>
    <property type="match status" value="2"/>
</dbReference>
<gene>
    <name evidence="7" type="ORF">F9L07_03000</name>
</gene>
<dbReference type="AlphaFoldDB" id="A0A7J5DYD2"/>
<dbReference type="PANTHER" id="PTHR43557">
    <property type="entry name" value="APOPTOSIS-INDUCING FACTOR 1"/>
    <property type="match status" value="1"/>
</dbReference>
<dbReference type="InterPro" id="IPR023753">
    <property type="entry name" value="FAD/NAD-binding_dom"/>
</dbReference>
<dbReference type="InterPro" id="IPR050446">
    <property type="entry name" value="FAD-oxidoreductase/Apoptosis"/>
</dbReference>
<dbReference type="EMBL" id="WBVM01000001">
    <property type="protein sequence ID" value="KAB2810927.1"/>
    <property type="molecule type" value="Genomic_DNA"/>
</dbReference>
<evidence type="ECO:0000313" key="7">
    <source>
        <dbReference type="EMBL" id="KAB2810927.1"/>
    </source>
</evidence>
<evidence type="ECO:0000259" key="6">
    <source>
        <dbReference type="Pfam" id="PF14759"/>
    </source>
</evidence>
<dbReference type="Pfam" id="PF07992">
    <property type="entry name" value="Pyr_redox_2"/>
    <property type="match status" value="1"/>
</dbReference>